<evidence type="ECO:0000313" key="1">
    <source>
        <dbReference type="EMBL" id="SQH74503.1"/>
    </source>
</evidence>
<organism evidence="1 2">
    <name type="scientific">Shewanella benthica</name>
    <dbReference type="NCBI Taxonomy" id="43661"/>
    <lineage>
        <taxon>Bacteria</taxon>
        <taxon>Pseudomonadati</taxon>
        <taxon>Pseudomonadota</taxon>
        <taxon>Gammaproteobacteria</taxon>
        <taxon>Alteromonadales</taxon>
        <taxon>Shewanellaceae</taxon>
        <taxon>Shewanella</taxon>
    </lineage>
</organism>
<dbReference type="EMBL" id="LS483452">
    <property type="protein sequence ID" value="SQH74503.1"/>
    <property type="molecule type" value="Genomic_DNA"/>
</dbReference>
<dbReference type="Proteomes" id="UP000250123">
    <property type="component" value="Chromosome SHEWBE"/>
</dbReference>
<name>A0A330LZH3_9GAMM</name>
<evidence type="ECO:0000313" key="2">
    <source>
        <dbReference type="Proteomes" id="UP000250123"/>
    </source>
</evidence>
<dbReference type="KEGG" id="sbk:SHEWBE_0518"/>
<gene>
    <name evidence="1" type="ORF">SHEWBE_0518</name>
</gene>
<accession>A0A330LZH3</accession>
<protein>
    <submittedName>
        <fullName evidence="1">Uncharacterized protein</fullName>
    </submittedName>
</protein>
<dbReference type="AlphaFoldDB" id="A0A330LZH3"/>
<reference evidence="2" key="1">
    <citation type="submission" date="2018-06" db="EMBL/GenBank/DDBJ databases">
        <authorList>
            <person name="Cea G.-C."/>
            <person name="William W."/>
        </authorList>
    </citation>
    <scope>NUCLEOTIDE SEQUENCE [LARGE SCALE GENOMIC DNA]</scope>
    <source>
        <strain evidence="2">DB21MT-2</strain>
    </source>
</reference>
<sequence length="53" mass="6208">MNDNHYHSNSKENSLDEINYIFRLGFDFNVCVVDFVKRLDEVNNRAIDNDGSI</sequence>
<proteinExistence type="predicted"/>